<feature type="compositionally biased region" description="Polar residues" evidence="1">
    <location>
        <begin position="1"/>
        <end position="12"/>
    </location>
</feature>
<sequence>MKIKNSSNQSGETMMERSSRENTAFQEDDSAAEEFNVESDRDNLELALLNSENIDEQTLERRASQLQQMDIRQFTRILRSAANLYMQQETRLVNIEETLSKSERCIEDNKEEIGQLTEQEINNAKEIQWLEEINRAYKKEQEQIREQQEREAKAHCAKQEEYEAEDKKIKQKLEEIRRELQEKEKQYNATKKELDEEIRRKIKRLEELKEQQQKFADERKEGNASLNQKIRENKKHLDKLQREADRVDAKYSQSQSDLNDLLQQQEKIQSDLEEKSKEEKQSHEAANREYERKLKQAKSRCRFITGGSIIGSYLGGPLGGVTGAGIGLGIAEIKKRF</sequence>
<reference evidence="2" key="1">
    <citation type="submission" date="2020-01" db="EMBL/GenBank/DDBJ databases">
        <title>Genome Sequencing of Three Apophysomyces-Like Fungal Strains Confirms a Novel Fungal Genus in the Mucoromycota with divergent Burkholderia-like Endosymbiotic Bacteria.</title>
        <authorList>
            <person name="Stajich J.E."/>
            <person name="Macias A.M."/>
            <person name="Carter-House D."/>
            <person name="Lovett B."/>
            <person name="Kasson L.R."/>
            <person name="Berry K."/>
            <person name="Grigoriev I."/>
            <person name="Chang Y."/>
            <person name="Spatafora J."/>
            <person name="Kasson M.T."/>
        </authorList>
    </citation>
    <scope>NUCLEOTIDE SEQUENCE</scope>
    <source>
        <strain evidence="2">NRRL A-21654</strain>
    </source>
</reference>
<dbReference type="Proteomes" id="UP000605846">
    <property type="component" value="Unassembled WGS sequence"/>
</dbReference>
<evidence type="ECO:0000256" key="1">
    <source>
        <dbReference type="SAM" id="MobiDB-lite"/>
    </source>
</evidence>
<feature type="compositionally biased region" description="Basic and acidic residues" evidence="1">
    <location>
        <begin position="268"/>
        <end position="293"/>
    </location>
</feature>
<proteinExistence type="predicted"/>
<evidence type="ECO:0000313" key="3">
    <source>
        <dbReference type="Proteomes" id="UP000605846"/>
    </source>
</evidence>
<feature type="compositionally biased region" description="Basic and acidic residues" evidence="1">
    <location>
        <begin position="238"/>
        <end position="249"/>
    </location>
</feature>
<organism evidence="2 3">
    <name type="scientific">Apophysomyces ossiformis</name>
    <dbReference type="NCBI Taxonomy" id="679940"/>
    <lineage>
        <taxon>Eukaryota</taxon>
        <taxon>Fungi</taxon>
        <taxon>Fungi incertae sedis</taxon>
        <taxon>Mucoromycota</taxon>
        <taxon>Mucoromycotina</taxon>
        <taxon>Mucoromycetes</taxon>
        <taxon>Mucorales</taxon>
        <taxon>Mucorineae</taxon>
        <taxon>Mucoraceae</taxon>
        <taxon>Apophysomyces</taxon>
    </lineage>
</organism>
<feature type="compositionally biased region" description="Low complexity" evidence="1">
    <location>
        <begin position="252"/>
        <end position="265"/>
    </location>
</feature>
<feature type="region of interest" description="Disordered" evidence="1">
    <location>
        <begin position="211"/>
        <end position="293"/>
    </location>
</feature>
<feature type="region of interest" description="Disordered" evidence="1">
    <location>
        <begin position="148"/>
        <end position="168"/>
    </location>
</feature>
<evidence type="ECO:0000313" key="2">
    <source>
        <dbReference type="EMBL" id="KAF7723921.1"/>
    </source>
</evidence>
<dbReference type="AlphaFoldDB" id="A0A8H7BP69"/>
<keyword evidence="3" id="KW-1185">Reference proteome</keyword>
<comment type="caution">
    <text evidence="2">The sequence shown here is derived from an EMBL/GenBank/DDBJ whole genome shotgun (WGS) entry which is preliminary data.</text>
</comment>
<name>A0A8H7BP69_9FUNG</name>
<gene>
    <name evidence="2" type="ORF">EC973_001493</name>
</gene>
<dbReference type="EMBL" id="JABAYA010000135">
    <property type="protein sequence ID" value="KAF7723921.1"/>
    <property type="molecule type" value="Genomic_DNA"/>
</dbReference>
<feature type="region of interest" description="Disordered" evidence="1">
    <location>
        <begin position="1"/>
        <end position="39"/>
    </location>
</feature>
<accession>A0A8H7BP69</accession>
<feature type="compositionally biased region" description="Acidic residues" evidence="1">
    <location>
        <begin position="26"/>
        <end position="37"/>
    </location>
</feature>
<protein>
    <submittedName>
        <fullName evidence="2">Uncharacterized protein</fullName>
    </submittedName>
</protein>
<feature type="compositionally biased region" description="Basic and acidic residues" evidence="1">
    <location>
        <begin position="211"/>
        <end position="222"/>
    </location>
</feature>